<name>A0ABN7T6P2_OIKDI</name>
<gene>
    <name evidence="9" type="ORF">OKIOD_LOCUS16163</name>
</gene>
<keyword evidence="4" id="KW-0592">Phosphate transport</keyword>
<reference evidence="9 10" key="1">
    <citation type="submission" date="2021-04" db="EMBL/GenBank/DDBJ databases">
        <authorList>
            <person name="Bliznina A."/>
        </authorList>
    </citation>
    <scope>NUCLEOTIDE SEQUENCE [LARGE SCALE GENOMIC DNA]</scope>
</reference>
<dbReference type="PANTHER" id="PTHR11101:SF80">
    <property type="entry name" value="PHOSPHATE TRANSPORTER"/>
    <property type="match status" value="1"/>
</dbReference>
<evidence type="ECO:0000256" key="2">
    <source>
        <dbReference type="ARBA" id="ARBA00009916"/>
    </source>
</evidence>
<dbReference type="PANTHER" id="PTHR11101">
    <property type="entry name" value="PHOSPHATE TRANSPORTER"/>
    <property type="match status" value="1"/>
</dbReference>
<evidence type="ECO:0000313" key="10">
    <source>
        <dbReference type="Proteomes" id="UP001158576"/>
    </source>
</evidence>
<dbReference type="InterPro" id="IPR001204">
    <property type="entry name" value="Phos_transporter"/>
</dbReference>
<feature type="transmembrane region" description="Helical" evidence="8">
    <location>
        <begin position="124"/>
        <end position="142"/>
    </location>
</feature>
<evidence type="ECO:0000256" key="8">
    <source>
        <dbReference type="SAM" id="Phobius"/>
    </source>
</evidence>
<comment type="subcellular location">
    <subcellularLocation>
        <location evidence="1">Membrane</location>
        <topology evidence="1">Multi-pass membrane protein</topology>
    </subcellularLocation>
</comment>
<evidence type="ECO:0000256" key="3">
    <source>
        <dbReference type="ARBA" id="ARBA00022448"/>
    </source>
</evidence>
<evidence type="ECO:0000256" key="6">
    <source>
        <dbReference type="ARBA" id="ARBA00022989"/>
    </source>
</evidence>
<keyword evidence="5 8" id="KW-0812">Transmembrane</keyword>
<evidence type="ECO:0000256" key="7">
    <source>
        <dbReference type="ARBA" id="ARBA00023136"/>
    </source>
</evidence>
<sequence>MAGGFFETLGSLQESPFADYMWVLILGFIIAFFLAFSVGANDVANPFGTSVGSGALTLLQVCIAATFMESLGALTLGGAVSDTIRKKIVNPDLYNETIPQFMIGQACAMLGAASWQILASVLKMPVSGTHSIVGAVLGFALVSRKGQGIFWTTIFKIVLSWFISPILAGISAVVLYVGLKFLILSRGTGCSILWRAGAFQAG</sequence>
<evidence type="ECO:0000256" key="5">
    <source>
        <dbReference type="ARBA" id="ARBA00022692"/>
    </source>
</evidence>
<evidence type="ECO:0000313" key="9">
    <source>
        <dbReference type="EMBL" id="CAG5113279.1"/>
    </source>
</evidence>
<keyword evidence="6 8" id="KW-1133">Transmembrane helix</keyword>
<dbReference type="EMBL" id="OU015567">
    <property type="protein sequence ID" value="CAG5113279.1"/>
    <property type="molecule type" value="Genomic_DNA"/>
</dbReference>
<organism evidence="9 10">
    <name type="scientific">Oikopleura dioica</name>
    <name type="common">Tunicate</name>
    <dbReference type="NCBI Taxonomy" id="34765"/>
    <lineage>
        <taxon>Eukaryota</taxon>
        <taxon>Metazoa</taxon>
        <taxon>Chordata</taxon>
        <taxon>Tunicata</taxon>
        <taxon>Appendicularia</taxon>
        <taxon>Copelata</taxon>
        <taxon>Oikopleuridae</taxon>
        <taxon>Oikopleura</taxon>
    </lineage>
</organism>
<dbReference type="Proteomes" id="UP001158576">
    <property type="component" value="Chromosome 2"/>
</dbReference>
<proteinExistence type="inferred from homology"/>
<keyword evidence="10" id="KW-1185">Reference proteome</keyword>
<accession>A0ABN7T6P2</accession>
<keyword evidence="7 8" id="KW-0472">Membrane</keyword>
<evidence type="ECO:0000256" key="1">
    <source>
        <dbReference type="ARBA" id="ARBA00004141"/>
    </source>
</evidence>
<feature type="transmembrane region" description="Helical" evidence="8">
    <location>
        <begin position="20"/>
        <end position="38"/>
    </location>
</feature>
<protein>
    <submittedName>
        <fullName evidence="9">Oidioi.mRNA.OKI2018_I69.chr2.g7398.t1.cds</fullName>
    </submittedName>
</protein>
<feature type="transmembrane region" description="Helical" evidence="8">
    <location>
        <begin position="101"/>
        <end position="118"/>
    </location>
</feature>
<keyword evidence="3" id="KW-0813">Transport</keyword>
<feature type="transmembrane region" description="Helical" evidence="8">
    <location>
        <begin position="154"/>
        <end position="179"/>
    </location>
</feature>
<evidence type="ECO:0000256" key="4">
    <source>
        <dbReference type="ARBA" id="ARBA00022592"/>
    </source>
</evidence>
<comment type="similarity">
    <text evidence="2">Belongs to the inorganic phosphate transporter (PiT) (TC 2.A.20) family.</text>
</comment>
<dbReference type="Pfam" id="PF01384">
    <property type="entry name" value="PHO4"/>
    <property type="match status" value="1"/>
</dbReference>